<dbReference type="AntiFam" id="ANF00142">
    <property type="entry name" value="Shadow ORF (opposite yadG)"/>
</dbReference>
<protein>
    <submittedName>
        <fullName evidence="1">Uncharacterized protein</fullName>
    </submittedName>
</protein>
<sequence>MVVTQHRVKRWVVGQGVERKLGSAQAAAVASILDLDQAPAPGDLQLGGAVQHDDPPVDHEGHPITQLVSRRHVVRGEKHRAATCFQIHDQVLDGAGVYRVQAGGRFVEKEQFGVVDQRPGERQAHLHALGILAGPDMGVVGQTDGIQQLHGVQGGLCIQRSEKPQILQSGELLIMVGQLERHADAFVIVRSPGCRVLSPDRDLTAVPAQQADENPLRRRLTRAAGA</sequence>
<reference evidence="1 2" key="1">
    <citation type="submission" date="2020-07" db="EMBL/GenBank/DDBJ databases">
        <title>Mycobacterium kansasii (former subtype) with zoonotic potential isolated from diseased indoor pet cat, Japan.</title>
        <authorList>
            <person name="Fukano H."/>
            <person name="Terazono T."/>
            <person name="Hoshino Y."/>
        </authorList>
    </citation>
    <scope>NUCLEOTIDE SEQUENCE [LARGE SCALE GENOMIC DNA]</scope>
    <source>
        <strain evidence="1 2">Kuro-I</strain>
    </source>
</reference>
<dbReference type="EMBL" id="AP023343">
    <property type="protein sequence ID" value="BCI89434.1"/>
    <property type="molecule type" value="Genomic_DNA"/>
</dbReference>
<keyword evidence="2" id="KW-1185">Reference proteome</keyword>
<dbReference type="Proteomes" id="UP000516380">
    <property type="component" value="Chromosome"/>
</dbReference>
<evidence type="ECO:0000313" key="2">
    <source>
        <dbReference type="Proteomes" id="UP000516380"/>
    </source>
</evidence>
<accession>A0A7G1IG85</accession>
<name>A0A7G1IG85_MYCKA</name>
<proteinExistence type="predicted"/>
<dbReference type="AlphaFoldDB" id="A0A7G1IG85"/>
<gene>
    <name evidence="1" type="ORF">NIIDMKKI_46400</name>
</gene>
<organism evidence="1 2">
    <name type="scientific">Mycobacterium kansasii</name>
    <dbReference type="NCBI Taxonomy" id="1768"/>
    <lineage>
        <taxon>Bacteria</taxon>
        <taxon>Bacillati</taxon>
        <taxon>Actinomycetota</taxon>
        <taxon>Actinomycetes</taxon>
        <taxon>Mycobacteriales</taxon>
        <taxon>Mycobacteriaceae</taxon>
        <taxon>Mycobacterium</taxon>
    </lineage>
</organism>
<evidence type="ECO:0000313" key="1">
    <source>
        <dbReference type="EMBL" id="BCI89434.1"/>
    </source>
</evidence>
<dbReference type="AntiFam" id="ANF00095">
    <property type="entry name" value="Shadow ORF (opposite ABC transporters)"/>
</dbReference>